<evidence type="ECO:0000256" key="1">
    <source>
        <dbReference type="SAM" id="SignalP"/>
    </source>
</evidence>
<comment type="caution">
    <text evidence="2">The sequence shown here is derived from an EMBL/GenBank/DDBJ whole genome shotgun (WGS) entry which is preliminary data.</text>
</comment>
<proteinExistence type="predicted"/>
<dbReference type="RefSeq" id="WP_116470206.1">
    <property type="nucleotide sequence ID" value="NZ_QENQ01000001.1"/>
</dbReference>
<dbReference type="EMBL" id="QENQ01000001">
    <property type="protein sequence ID" value="PVX30803.1"/>
    <property type="molecule type" value="Genomic_DNA"/>
</dbReference>
<feature type="signal peptide" evidence="1">
    <location>
        <begin position="1"/>
        <end position="31"/>
    </location>
</feature>
<protein>
    <recommendedName>
        <fullName evidence="4">Secreted protein</fullName>
    </recommendedName>
</protein>
<dbReference type="Proteomes" id="UP000245890">
    <property type="component" value="Unassembled WGS sequence"/>
</dbReference>
<evidence type="ECO:0000313" key="2">
    <source>
        <dbReference type="EMBL" id="PVX30803.1"/>
    </source>
</evidence>
<evidence type="ECO:0008006" key="4">
    <source>
        <dbReference type="Google" id="ProtNLM"/>
    </source>
</evidence>
<keyword evidence="3" id="KW-1185">Reference proteome</keyword>
<feature type="chain" id="PRO_5015725747" description="Secreted protein" evidence="1">
    <location>
        <begin position="32"/>
        <end position="95"/>
    </location>
</feature>
<keyword evidence="1" id="KW-0732">Signal</keyword>
<gene>
    <name evidence="2" type="ORF">DD559_16895</name>
</gene>
<sequence>MTTVRHTIFARSAALIGAAAVTFVLVSPANAASDREMKRPSAKAAKVLSKEEAAANPNVLYCVEGTITGSRIHRPKVCKTRTEWIKQTGVDPIEE</sequence>
<name>A0A2U0SHH2_9SPHN</name>
<reference evidence="2 3" key="1">
    <citation type="submission" date="2018-05" db="EMBL/GenBank/DDBJ databases">
        <title>Description of Sphingomonas pokkalii sp nov, isolated from the rhizosphere of saline tolerant pokkali rice and its draft genome analysis.</title>
        <authorList>
            <person name="Menon R."/>
            <person name="Kumari S."/>
            <person name="Rameshkumar N."/>
        </authorList>
    </citation>
    <scope>NUCLEOTIDE SEQUENCE [LARGE SCALE GENOMIC DNA]</scope>
    <source>
        <strain evidence="2 3">L3B27</strain>
    </source>
</reference>
<organism evidence="2 3">
    <name type="scientific">Sphingomonas pokkalii</name>
    <dbReference type="NCBI Taxonomy" id="2175090"/>
    <lineage>
        <taxon>Bacteria</taxon>
        <taxon>Pseudomonadati</taxon>
        <taxon>Pseudomonadota</taxon>
        <taxon>Alphaproteobacteria</taxon>
        <taxon>Sphingomonadales</taxon>
        <taxon>Sphingomonadaceae</taxon>
        <taxon>Sphingomonas</taxon>
    </lineage>
</organism>
<dbReference type="OrthoDB" id="7586108at2"/>
<evidence type="ECO:0000313" key="3">
    <source>
        <dbReference type="Proteomes" id="UP000245890"/>
    </source>
</evidence>
<dbReference type="AlphaFoldDB" id="A0A2U0SHH2"/>
<accession>A0A2U0SHH2</accession>